<proteinExistence type="predicted"/>
<dbReference type="EMBL" id="PQXN01000037">
    <property type="protein sequence ID" value="TGO60210.1"/>
    <property type="molecule type" value="Genomic_DNA"/>
</dbReference>
<evidence type="ECO:0000313" key="3">
    <source>
        <dbReference type="Proteomes" id="UP000297527"/>
    </source>
</evidence>
<reference evidence="2 3" key="1">
    <citation type="submission" date="2017-12" db="EMBL/GenBank/DDBJ databases">
        <title>Comparative genomics of Botrytis spp.</title>
        <authorList>
            <person name="Valero-Jimenez C.A."/>
            <person name="Tapia P."/>
            <person name="Veloso J."/>
            <person name="Silva-Moreno E."/>
            <person name="Staats M."/>
            <person name="Valdes J.H."/>
            <person name="Van Kan J.A.L."/>
        </authorList>
    </citation>
    <scope>NUCLEOTIDE SEQUENCE [LARGE SCALE GENOMIC DNA]</scope>
    <source>
        <strain evidence="2 3">MUCL11595</strain>
    </source>
</reference>
<organism evidence="2 3">
    <name type="scientific">Botryotinia convoluta</name>
    <dbReference type="NCBI Taxonomy" id="54673"/>
    <lineage>
        <taxon>Eukaryota</taxon>
        <taxon>Fungi</taxon>
        <taxon>Dikarya</taxon>
        <taxon>Ascomycota</taxon>
        <taxon>Pezizomycotina</taxon>
        <taxon>Leotiomycetes</taxon>
        <taxon>Helotiales</taxon>
        <taxon>Sclerotiniaceae</taxon>
        <taxon>Botryotinia</taxon>
    </lineage>
</organism>
<keyword evidence="3" id="KW-1185">Reference proteome</keyword>
<sequence length="64" mass="7133">MASNSRPWRTKLLAKVIAPSIIPIVVTMNTVKTQMGIKVDSELPIFVEILGGQRKTPLRSKSER</sequence>
<comment type="caution">
    <text evidence="2">The sequence shown here is derived from an EMBL/GenBank/DDBJ whole genome shotgun (WGS) entry which is preliminary data.</text>
</comment>
<feature type="transmembrane region" description="Helical" evidence="1">
    <location>
        <begin position="12"/>
        <end position="31"/>
    </location>
</feature>
<evidence type="ECO:0000256" key="1">
    <source>
        <dbReference type="SAM" id="Phobius"/>
    </source>
</evidence>
<keyword evidence="1" id="KW-1133">Transmembrane helix</keyword>
<name>A0A4Z1ILW9_9HELO</name>
<accession>A0A4Z1ILW9</accession>
<keyword evidence="1" id="KW-0812">Transmembrane</keyword>
<keyword evidence="1" id="KW-0472">Membrane</keyword>
<dbReference type="AlphaFoldDB" id="A0A4Z1ILW9"/>
<gene>
    <name evidence="2" type="ORF">BCON_0037g00100</name>
</gene>
<protein>
    <submittedName>
        <fullName evidence="2">Uncharacterized protein</fullName>
    </submittedName>
</protein>
<dbReference type="Proteomes" id="UP000297527">
    <property type="component" value="Unassembled WGS sequence"/>
</dbReference>
<evidence type="ECO:0000313" key="2">
    <source>
        <dbReference type="EMBL" id="TGO60210.1"/>
    </source>
</evidence>